<comment type="caution">
    <text evidence="2">The sequence shown here is derived from an EMBL/GenBank/DDBJ whole genome shotgun (WGS) entry which is preliminary data.</text>
</comment>
<reference evidence="2 3" key="1">
    <citation type="submission" date="2024-10" db="EMBL/GenBank/DDBJ databases">
        <title>The Natural Products Discovery Center: Release of the First 8490 Sequenced Strains for Exploring Actinobacteria Biosynthetic Diversity.</title>
        <authorList>
            <person name="Kalkreuter E."/>
            <person name="Kautsar S.A."/>
            <person name="Yang D."/>
            <person name="Bader C.D."/>
            <person name="Teijaro C.N."/>
            <person name="Fluegel L."/>
            <person name="Davis C.M."/>
            <person name="Simpson J.R."/>
            <person name="Lauterbach L."/>
            <person name="Steele A.D."/>
            <person name="Gui C."/>
            <person name="Meng S."/>
            <person name="Li G."/>
            <person name="Viehrig K."/>
            <person name="Ye F."/>
            <person name="Su P."/>
            <person name="Kiefer A.F."/>
            <person name="Nichols A."/>
            <person name="Cepeda A.J."/>
            <person name="Yan W."/>
            <person name="Fan B."/>
            <person name="Jiang Y."/>
            <person name="Adhikari A."/>
            <person name="Zheng C.-J."/>
            <person name="Schuster L."/>
            <person name="Cowan T.M."/>
            <person name="Smanski M.J."/>
            <person name="Chevrette M.G."/>
            <person name="De Carvalho L.P.S."/>
            <person name="Shen B."/>
        </authorList>
    </citation>
    <scope>NUCLEOTIDE SEQUENCE [LARGE SCALE GENOMIC DNA]</scope>
    <source>
        <strain evidence="2 3">NPDC001281</strain>
    </source>
</reference>
<evidence type="ECO:0000313" key="3">
    <source>
        <dbReference type="Proteomes" id="UP001602119"/>
    </source>
</evidence>
<protein>
    <submittedName>
        <fullName evidence="2">DUF2530 domain-containing protein</fullName>
    </submittedName>
</protein>
<sequence>MKQQPRPDLQPIRTNDTATILVGTTLWLVALIVLLIARPEETRWLWTCAAGFGLGLFGLAYIRRRDRRP</sequence>
<dbReference type="RefSeq" id="WP_245655825.1">
    <property type="nucleotide sequence ID" value="NZ_BBYK01000042.1"/>
</dbReference>
<feature type="transmembrane region" description="Helical" evidence="1">
    <location>
        <begin position="44"/>
        <end position="62"/>
    </location>
</feature>
<keyword evidence="1" id="KW-0812">Transmembrane</keyword>
<dbReference type="EMBL" id="JBIAXI010000007">
    <property type="protein sequence ID" value="MFF4773743.1"/>
    <property type="molecule type" value="Genomic_DNA"/>
</dbReference>
<accession>A0ABW6V3W4</accession>
<evidence type="ECO:0000256" key="1">
    <source>
        <dbReference type="SAM" id="Phobius"/>
    </source>
</evidence>
<proteinExistence type="predicted"/>
<dbReference type="InterPro" id="IPR019681">
    <property type="entry name" value="DUF2530"/>
</dbReference>
<gene>
    <name evidence="2" type="ORF">ACFY05_12870</name>
</gene>
<name>A0ABW6V3W4_MICFU</name>
<evidence type="ECO:0000313" key="2">
    <source>
        <dbReference type="EMBL" id="MFF4773743.1"/>
    </source>
</evidence>
<keyword evidence="3" id="KW-1185">Reference proteome</keyword>
<keyword evidence="1" id="KW-0472">Membrane</keyword>
<dbReference type="Proteomes" id="UP001602119">
    <property type="component" value="Unassembled WGS sequence"/>
</dbReference>
<feature type="transmembrane region" description="Helical" evidence="1">
    <location>
        <begin position="20"/>
        <end position="38"/>
    </location>
</feature>
<dbReference type="Pfam" id="PF10745">
    <property type="entry name" value="DUF2530"/>
    <property type="match status" value="1"/>
</dbReference>
<keyword evidence="1" id="KW-1133">Transmembrane helix</keyword>
<organism evidence="2 3">
    <name type="scientific">Microtetraspora fusca</name>
    <dbReference type="NCBI Taxonomy" id="1997"/>
    <lineage>
        <taxon>Bacteria</taxon>
        <taxon>Bacillati</taxon>
        <taxon>Actinomycetota</taxon>
        <taxon>Actinomycetes</taxon>
        <taxon>Streptosporangiales</taxon>
        <taxon>Streptosporangiaceae</taxon>
        <taxon>Microtetraspora</taxon>
    </lineage>
</organism>